<dbReference type="OrthoDB" id="1492512at2"/>
<keyword evidence="2 11" id="KW-0723">Serine/threonine-protein kinase</keyword>
<dbReference type="EC" id="2.7.11.1" evidence="1"/>
<dbReference type="InterPro" id="IPR011009">
    <property type="entry name" value="Kinase-like_dom_sf"/>
</dbReference>
<dbReference type="Gene3D" id="3.30.200.20">
    <property type="entry name" value="Phosphorylase Kinase, domain 1"/>
    <property type="match status" value="1"/>
</dbReference>
<dbReference type="InterPro" id="IPR000719">
    <property type="entry name" value="Prot_kinase_dom"/>
</dbReference>
<dbReference type="GO" id="GO:0005524">
    <property type="term" value="F:ATP binding"/>
    <property type="evidence" value="ECO:0007669"/>
    <property type="project" value="UniProtKB-KW"/>
</dbReference>
<protein>
    <recommendedName>
        <fullName evidence="1">non-specific serine/threonine protein kinase</fullName>
        <ecNumber evidence="1">2.7.11.1</ecNumber>
    </recommendedName>
</protein>
<feature type="compositionally biased region" description="Basic and acidic residues" evidence="9">
    <location>
        <begin position="8"/>
        <end position="19"/>
    </location>
</feature>
<keyword evidence="4" id="KW-0547">Nucleotide-binding</keyword>
<feature type="region of interest" description="Disordered" evidence="9">
    <location>
        <begin position="96"/>
        <end position="118"/>
    </location>
</feature>
<evidence type="ECO:0000256" key="6">
    <source>
        <dbReference type="ARBA" id="ARBA00022840"/>
    </source>
</evidence>
<reference evidence="12" key="1">
    <citation type="submission" date="2016-07" db="EMBL/GenBank/DDBJ databases">
        <title>Frankia sp. NRRL B-16219 Genome sequencing.</title>
        <authorList>
            <person name="Ghodhbane-Gtari F."/>
            <person name="Swanson E."/>
            <person name="Gueddou A."/>
            <person name="Louati M."/>
            <person name="Nouioui I."/>
            <person name="Hezbri K."/>
            <person name="Abebe-Akele F."/>
            <person name="Simpson S."/>
            <person name="Morris K."/>
            <person name="Thomas K."/>
            <person name="Gtari M."/>
            <person name="Tisa L.S."/>
        </authorList>
    </citation>
    <scope>NUCLEOTIDE SEQUENCE [LARGE SCALE GENOMIC DNA]</scope>
    <source>
        <strain evidence="12">NRRL B-16219</strain>
    </source>
</reference>
<evidence type="ECO:0000313" key="12">
    <source>
        <dbReference type="Proteomes" id="UP000179769"/>
    </source>
</evidence>
<dbReference type="PROSITE" id="PS50011">
    <property type="entry name" value="PROTEIN_KINASE_DOM"/>
    <property type="match status" value="1"/>
</dbReference>
<feature type="domain" description="Protein kinase" evidence="10">
    <location>
        <begin position="69"/>
        <end position="347"/>
    </location>
</feature>
<accession>A0A1S1PRB5</accession>
<keyword evidence="3" id="KW-0808">Transferase</keyword>
<dbReference type="SUPFAM" id="SSF56112">
    <property type="entry name" value="Protein kinase-like (PK-like)"/>
    <property type="match status" value="1"/>
</dbReference>
<gene>
    <name evidence="11" type="ORF">BBK14_24035</name>
</gene>
<evidence type="ECO:0000256" key="5">
    <source>
        <dbReference type="ARBA" id="ARBA00022777"/>
    </source>
</evidence>
<dbReference type="AlphaFoldDB" id="A0A1S1PRB5"/>
<evidence type="ECO:0000313" key="11">
    <source>
        <dbReference type="EMBL" id="OHV23779.1"/>
    </source>
</evidence>
<comment type="caution">
    <text evidence="11">The sequence shown here is derived from an EMBL/GenBank/DDBJ whole genome shotgun (WGS) entry which is preliminary data.</text>
</comment>
<evidence type="ECO:0000256" key="2">
    <source>
        <dbReference type="ARBA" id="ARBA00022527"/>
    </source>
</evidence>
<evidence type="ECO:0000256" key="4">
    <source>
        <dbReference type="ARBA" id="ARBA00022741"/>
    </source>
</evidence>
<sequence length="432" mass="45093">MTRGHSVRGRDRGTPREPAARCPVCAGPIGRGRLGLPARDRGFCPRCRTPYSFAPPLRAGDVAGGYEIVECLAEGGPGPAGWVFSAVDLRGVAGAAETTGTGDPAGPGGPGSGGGVPGRLVVLKSVRRGGMRPPARLGLRPGRRLPPDPPLRHPAIVETLGEVRHDGVVYAVMELVSGPSLADLLRSRRAARGGAPAPLPVPEAVAGVRRLLSALEYVHDRGYVFCDLAPGNVVWDGDRVTLIDLQAIREPGRRGGTFHVTAGFDAPELTVSPPSVGSDLYALGRLLATAVLDFPNRASTYRYTLPAQEVDQVLARHEPLRRFLLRATAADPADRFARAADMARELAGIAVDGAAAPAVEAAAEARNRAPTGEKVGEVAEVTESARGKGVLETELRPIPGARASAGTEGGTEITGVDASGGSCHYSFRRTWI</sequence>
<comment type="catalytic activity">
    <reaction evidence="7">
        <text>L-threonyl-[protein] + ATP = O-phospho-L-threonyl-[protein] + ADP + H(+)</text>
        <dbReference type="Rhea" id="RHEA:46608"/>
        <dbReference type="Rhea" id="RHEA-COMP:11060"/>
        <dbReference type="Rhea" id="RHEA-COMP:11605"/>
        <dbReference type="ChEBI" id="CHEBI:15378"/>
        <dbReference type="ChEBI" id="CHEBI:30013"/>
        <dbReference type="ChEBI" id="CHEBI:30616"/>
        <dbReference type="ChEBI" id="CHEBI:61977"/>
        <dbReference type="ChEBI" id="CHEBI:456216"/>
        <dbReference type="EC" id="2.7.11.1"/>
    </reaction>
</comment>
<organism evidence="11 12">
    <name type="scientific">Parafrankia soli</name>
    <dbReference type="NCBI Taxonomy" id="2599596"/>
    <lineage>
        <taxon>Bacteria</taxon>
        <taxon>Bacillati</taxon>
        <taxon>Actinomycetota</taxon>
        <taxon>Actinomycetes</taxon>
        <taxon>Frankiales</taxon>
        <taxon>Frankiaceae</taxon>
        <taxon>Parafrankia</taxon>
    </lineage>
</organism>
<dbReference type="RefSeq" id="WP_071065816.1">
    <property type="nucleotide sequence ID" value="NZ_MAXA01000239.1"/>
</dbReference>
<name>A0A1S1PRB5_9ACTN</name>
<dbReference type="Pfam" id="PF00069">
    <property type="entry name" value="Pkinase"/>
    <property type="match status" value="1"/>
</dbReference>
<dbReference type="PANTHER" id="PTHR24363">
    <property type="entry name" value="SERINE/THREONINE PROTEIN KINASE"/>
    <property type="match status" value="1"/>
</dbReference>
<evidence type="ECO:0000259" key="10">
    <source>
        <dbReference type="PROSITE" id="PS50011"/>
    </source>
</evidence>
<dbReference type="PANTHER" id="PTHR24363:SF0">
    <property type="entry name" value="SERINE_THREONINE KINASE LIKE DOMAIN CONTAINING 1"/>
    <property type="match status" value="1"/>
</dbReference>
<evidence type="ECO:0000256" key="1">
    <source>
        <dbReference type="ARBA" id="ARBA00012513"/>
    </source>
</evidence>
<keyword evidence="6" id="KW-0067">ATP-binding</keyword>
<keyword evidence="5 11" id="KW-0418">Kinase</keyword>
<dbReference type="SMART" id="SM00220">
    <property type="entry name" value="S_TKc"/>
    <property type="match status" value="1"/>
</dbReference>
<evidence type="ECO:0000256" key="3">
    <source>
        <dbReference type="ARBA" id="ARBA00022679"/>
    </source>
</evidence>
<comment type="catalytic activity">
    <reaction evidence="8">
        <text>L-seryl-[protein] + ATP = O-phospho-L-seryl-[protein] + ADP + H(+)</text>
        <dbReference type="Rhea" id="RHEA:17989"/>
        <dbReference type="Rhea" id="RHEA-COMP:9863"/>
        <dbReference type="Rhea" id="RHEA-COMP:11604"/>
        <dbReference type="ChEBI" id="CHEBI:15378"/>
        <dbReference type="ChEBI" id="CHEBI:29999"/>
        <dbReference type="ChEBI" id="CHEBI:30616"/>
        <dbReference type="ChEBI" id="CHEBI:83421"/>
        <dbReference type="ChEBI" id="CHEBI:456216"/>
        <dbReference type="EC" id="2.7.11.1"/>
    </reaction>
</comment>
<feature type="region of interest" description="Disordered" evidence="9">
    <location>
        <begin position="1"/>
        <end position="20"/>
    </location>
</feature>
<feature type="compositionally biased region" description="Gly residues" evidence="9">
    <location>
        <begin position="103"/>
        <end position="117"/>
    </location>
</feature>
<dbReference type="EMBL" id="MAXA01000239">
    <property type="protein sequence ID" value="OHV23779.1"/>
    <property type="molecule type" value="Genomic_DNA"/>
</dbReference>
<evidence type="ECO:0000256" key="9">
    <source>
        <dbReference type="SAM" id="MobiDB-lite"/>
    </source>
</evidence>
<evidence type="ECO:0000256" key="8">
    <source>
        <dbReference type="ARBA" id="ARBA00048679"/>
    </source>
</evidence>
<dbReference type="GO" id="GO:0004674">
    <property type="term" value="F:protein serine/threonine kinase activity"/>
    <property type="evidence" value="ECO:0007669"/>
    <property type="project" value="UniProtKB-KW"/>
</dbReference>
<dbReference type="Gene3D" id="1.10.510.10">
    <property type="entry name" value="Transferase(Phosphotransferase) domain 1"/>
    <property type="match status" value="1"/>
</dbReference>
<evidence type="ECO:0000256" key="7">
    <source>
        <dbReference type="ARBA" id="ARBA00047899"/>
    </source>
</evidence>
<keyword evidence="12" id="KW-1185">Reference proteome</keyword>
<dbReference type="Proteomes" id="UP000179769">
    <property type="component" value="Unassembled WGS sequence"/>
</dbReference>
<proteinExistence type="predicted"/>